<name>A0ABU0YUC2_9PROT</name>
<feature type="chain" id="PRO_5046156910" evidence="1">
    <location>
        <begin position="21"/>
        <end position="203"/>
    </location>
</feature>
<proteinExistence type="predicted"/>
<evidence type="ECO:0000259" key="2">
    <source>
        <dbReference type="Pfam" id="PF18914"/>
    </source>
</evidence>
<keyword evidence="1" id="KW-0732">Signal</keyword>
<dbReference type="InterPro" id="IPR043724">
    <property type="entry name" value="DUF5666"/>
</dbReference>
<protein>
    <submittedName>
        <fullName evidence="3">DUF5666 domain-containing protein</fullName>
    </submittedName>
</protein>
<accession>A0ABU0YUC2</accession>
<evidence type="ECO:0000313" key="4">
    <source>
        <dbReference type="Proteomes" id="UP001230156"/>
    </source>
</evidence>
<dbReference type="EMBL" id="JAUYVI010000010">
    <property type="protein sequence ID" value="MDQ7251334.1"/>
    <property type="molecule type" value="Genomic_DNA"/>
</dbReference>
<feature type="signal peptide" evidence="1">
    <location>
        <begin position="1"/>
        <end position="20"/>
    </location>
</feature>
<gene>
    <name evidence="3" type="ORF">Q8A70_26855</name>
</gene>
<keyword evidence="4" id="KW-1185">Reference proteome</keyword>
<comment type="caution">
    <text evidence="3">The sequence shown here is derived from an EMBL/GenBank/DDBJ whole genome shotgun (WGS) entry which is preliminary data.</text>
</comment>
<dbReference type="Proteomes" id="UP001230156">
    <property type="component" value="Unassembled WGS sequence"/>
</dbReference>
<evidence type="ECO:0000256" key="1">
    <source>
        <dbReference type="SAM" id="SignalP"/>
    </source>
</evidence>
<feature type="domain" description="DUF5666" evidence="2">
    <location>
        <begin position="28"/>
        <end position="92"/>
    </location>
</feature>
<dbReference type="RefSeq" id="WP_379961602.1">
    <property type="nucleotide sequence ID" value="NZ_JAUYVI010000010.1"/>
</dbReference>
<dbReference type="Pfam" id="PF18914">
    <property type="entry name" value="DUF5666"/>
    <property type="match status" value="2"/>
</dbReference>
<feature type="domain" description="DUF5666" evidence="2">
    <location>
        <begin position="138"/>
        <end position="192"/>
    </location>
</feature>
<organism evidence="3 4">
    <name type="scientific">Dongia sedimenti</name>
    <dbReference type="NCBI Taxonomy" id="3064282"/>
    <lineage>
        <taxon>Bacteria</taxon>
        <taxon>Pseudomonadati</taxon>
        <taxon>Pseudomonadota</taxon>
        <taxon>Alphaproteobacteria</taxon>
        <taxon>Rhodospirillales</taxon>
        <taxon>Dongiaceae</taxon>
        <taxon>Dongia</taxon>
    </lineage>
</organism>
<reference evidence="4" key="1">
    <citation type="submission" date="2023-08" db="EMBL/GenBank/DDBJ databases">
        <title>Rhodospirillaceae gen. nov., a novel taxon isolated from the Yangtze River Yuezi River estuary sludge.</title>
        <authorList>
            <person name="Ruan L."/>
        </authorList>
    </citation>
    <scope>NUCLEOTIDE SEQUENCE [LARGE SCALE GENOMIC DNA]</scope>
    <source>
        <strain evidence="4">R-7</strain>
    </source>
</reference>
<evidence type="ECO:0000313" key="3">
    <source>
        <dbReference type="EMBL" id="MDQ7251334.1"/>
    </source>
</evidence>
<sequence>MRRLLVSLFFLGAFATAASADSPPVHLKGAIQSVTGRSFSMSGGSAPVAVKVTDATRIASLETAELADITPGMFVGTAAIPQADGTLKAVEVHIFPEAMRGTGEGYRPFPQVAQGTMTNATITNILGTQGAVTDNGLTLTLTYKDGQKTVVVPKGTPVVMLGQGNASMLKPKAKVSVTGTKDASGAVTATRVLVGLDGATPPI</sequence>